<reference evidence="8" key="2">
    <citation type="submission" date="2025-08" db="UniProtKB">
        <authorList>
            <consortium name="RefSeq"/>
        </authorList>
    </citation>
    <scope>IDENTIFICATION</scope>
    <source>
        <tissue evidence="8">Leaves</tissue>
    </source>
</reference>
<dbReference type="AlphaFoldDB" id="A0A6P6STC5"/>
<sequence>MTSKGVKAEMQKHGVLPSRMQIYRAKKKALEQIEGSHSEAYGRLPKYAELLRINNPGSIMKIHYDRPNLLMEPKFLRLFISFKAQRDGFLAGCRPFIGFDGCHLKGAFGGILLTAVALDGNNSLFPLAFAVVECENKEAWSWFFYYFQDFFGPFPNNIPLTFMSDRQKGLNLAYEEQVPQAAARYSKSYDLIGHNEAMEKIKNINIDAWRYLANIPKCNWARHAFSVEIKCDHVTNNFTESFNAWVGELRGKNILALADGLRQKFMKKLHKRYQKGCTWTSRLTPHVTGKLKDIASESRKCSLTMASENTFEVADVDKSYIVKLHERTCECGAFQLTGIPCKHAALGVIYRREKLESYCDAAFSRDQYLKTYAFMINPIPHMNRWPPMEDVTPAVVLPPPLRRRAGRPRRNRRRAPDEGAPASQHKRSISFRCSKCGAFGHNRRTCQGAPVAEKRGSSTSANQVVERRGRPGRGIANTGLAGSVLWEHAQGNVPVIVSSQGSNGSTQNQTTGANVQLTHSASTSTNTRKRGGPNAWVGTTVANNNKRARRNAALNPHQTPAVTASATAPTVTASSISTSATTTGTHNDNSSISMWF</sequence>
<proteinExistence type="predicted"/>
<evidence type="ECO:0000256" key="4">
    <source>
        <dbReference type="PROSITE-ProRule" id="PRU00325"/>
    </source>
</evidence>
<dbReference type="InterPro" id="IPR006564">
    <property type="entry name" value="Znf_PMZ"/>
</dbReference>
<keyword evidence="7" id="KW-1185">Reference proteome</keyword>
<feature type="region of interest" description="Disordered" evidence="5">
    <location>
        <begin position="499"/>
        <end position="535"/>
    </location>
</feature>
<accession>A0A6P6STC5</accession>
<keyword evidence="3" id="KW-0862">Zinc</keyword>
<protein>
    <recommendedName>
        <fullName evidence="6">SWIM-type domain-containing protein</fullName>
    </recommendedName>
</protein>
<evidence type="ECO:0000313" key="7">
    <source>
        <dbReference type="Proteomes" id="UP001652660"/>
    </source>
</evidence>
<organism evidence="7 8">
    <name type="scientific">Coffea arabica</name>
    <name type="common">Arabian coffee</name>
    <dbReference type="NCBI Taxonomy" id="13443"/>
    <lineage>
        <taxon>Eukaryota</taxon>
        <taxon>Viridiplantae</taxon>
        <taxon>Streptophyta</taxon>
        <taxon>Embryophyta</taxon>
        <taxon>Tracheophyta</taxon>
        <taxon>Spermatophyta</taxon>
        <taxon>Magnoliopsida</taxon>
        <taxon>eudicotyledons</taxon>
        <taxon>Gunneridae</taxon>
        <taxon>Pentapetalae</taxon>
        <taxon>asterids</taxon>
        <taxon>lamiids</taxon>
        <taxon>Gentianales</taxon>
        <taxon>Rubiaceae</taxon>
        <taxon>Ixoroideae</taxon>
        <taxon>Gardenieae complex</taxon>
        <taxon>Bertiereae - Coffeeae clade</taxon>
        <taxon>Coffeeae</taxon>
        <taxon>Coffea</taxon>
    </lineage>
</organism>
<feature type="region of interest" description="Disordered" evidence="5">
    <location>
        <begin position="554"/>
        <end position="596"/>
    </location>
</feature>
<keyword evidence="1" id="KW-0479">Metal-binding</keyword>
<feature type="compositionally biased region" description="Low complexity" evidence="5">
    <location>
        <begin position="559"/>
        <end position="583"/>
    </location>
</feature>
<feature type="domain" description="SWIM-type" evidence="6">
    <location>
        <begin position="320"/>
        <end position="352"/>
    </location>
</feature>
<dbReference type="InterPro" id="IPR018289">
    <property type="entry name" value="MULE_transposase_dom"/>
</dbReference>
<dbReference type="PANTHER" id="PTHR31973:SF187">
    <property type="entry name" value="MUTATOR TRANSPOSASE MUDRA PROTEIN"/>
    <property type="match status" value="1"/>
</dbReference>
<keyword evidence="2 4" id="KW-0863">Zinc-finger</keyword>
<evidence type="ECO:0000256" key="3">
    <source>
        <dbReference type="ARBA" id="ARBA00022833"/>
    </source>
</evidence>
<gene>
    <name evidence="8" type="primary">LOC113694535</name>
</gene>
<dbReference type="Pfam" id="PF10551">
    <property type="entry name" value="MULE"/>
    <property type="match status" value="1"/>
</dbReference>
<evidence type="ECO:0000256" key="5">
    <source>
        <dbReference type="SAM" id="MobiDB-lite"/>
    </source>
</evidence>
<dbReference type="InterPro" id="IPR007527">
    <property type="entry name" value="Znf_SWIM"/>
</dbReference>
<dbReference type="GeneID" id="113694535"/>
<feature type="compositionally biased region" description="Low complexity" evidence="5">
    <location>
        <begin position="499"/>
        <end position="512"/>
    </location>
</feature>
<dbReference type="PANTHER" id="PTHR31973">
    <property type="entry name" value="POLYPROTEIN, PUTATIVE-RELATED"/>
    <property type="match status" value="1"/>
</dbReference>
<dbReference type="SMART" id="SM00575">
    <property type="entry name" value="ZnF_PMZ"/>
    <property type="match status" value="1"/>
</dbReference>
<feature type="compositionally biased region" description="Basic residues" evidence="5">
    <location>
        <begin position="401"/>
        <end position="413"/>
    </location>
</feature>
<evidence type="ECO:0000256" key="2">
    <source>
        <dbReference type="ARBA" id="ARBA00022771"/>
    </source>
</evidence>
<evidence type="ECO:0000256" key="1">
    <source>
        <dbReference type="ARBA" id="ARBA00022723"/>
    </source>
</evidence>
<dbReference type="PROSITE" id="PS50966">
    <property type="entry name" value="ZF_SWIM"/>
    <property type="match status" value="1"/>
</dbReference>
<reference evidence="7" key="1">
    <citation type="journal article" date="2025" name="Foods">
        <title>Unveiling the Microbial Signatures of Arabica Coffee Cherries: Insights into Ripeness Specific Diversity, Functional Traits, and Implications for Quality and Safety.</title>
        <authorList>
            <consortium name="RefSeq"/>
            <person name="Tenea G.N."/>
            <person name="Cifuentes V."/>
            <person name="Reyes P."/>
            <person name="Cevallos-Vallejos M."/>
        </authorList>
    </citation>
    <scope>NUCLEOTIDE SEQUENCE [LARGE SCALE GENOMIC DNA]</scope>
</reference>
<feature type="region of interest" description="Disordered" evidence="5">
    <location>
        <begin position="396"/>
        <end position="426"/>
    </location>
</feature>
<name>A0A6P6STC5_COFAR</name>
<dbReference type="OrthoDB" id="687700at2759"/>
<dbReference type="GO" id="GO:0008270">
    <property type="term" value="F:zinc ion binding"/>
    <property type="evidence" value="ECO:0007669"/>
    <property type="project" value="UniProtKB-KW"/>
</dbReference>
<dbReference type="RefSeq" id="XP_027069168.2">
    <property type="nucleotide sequence ID" value="XM_027213367.2"/>
</dbReference>
<dbReference type="Pfam" id="PF04434">
    <property type="entry name" value="SWIM"/>
    <property type="match status" value="1"/>
</dbReference>
<evidence type="ECO:0000259" key="6">
    <source>
        <dbReference type="PROSITE" id="PS50966"/>
    </source>
</evidence>
<feature type="compositionally biased region" description="Polar residues" evidence="5">
    <location>
        <begin position="584"/>
        <end position="596"/>
    </location>
</feature>
<dbReference type="Proteomes" id="UP001652660">
    <property type="component" value="Chromosome 6e"/>
</dbReference>
<evidence type="ECO:0000313" key="8">
    <source>
        <dbReference type="RefSeq" id="XP_027069168.2"/>
    </source>
</evidence>
<feature type="compositionally biased region" description="Polar residues" evidence="5">
    <location>
        <begin position="513"/>
        <end position="526"/>
    </location>
</feature>